<gene>
    <name evidence="1" type="ORF">CJ030_MR5G010393</name>
</gene>
<dbReference type="Proteomes" id="UP000516437">
    <property type="component" value="Chromosome 5"/>
</dbReference>
<proteinExistence type="predicted"/>
<dbReference type="AlphaFoldDB" id="A0A6A1VP39"/>
<accession>A0A6A1VP39</accession>
<reference evidence="1 2" key="1">
    <citation type="journal article" date="2019" name="Plant Biotechnol. J.">
        <title>The red bayberry genome and genetic basis of sex determination.</title>
        <authorList>
            <person name="Jia H.M."/>
            <person name="Jia H.J."/>
            <person name="Cai Q.L."/>
            <person name="Wang Y."/>
            <person name="Zhao H.B."/>
            <person name="Yang W.F."/>
            <person name="Wang G.Y."/>
            <person name="Li Y.H."/>
            <person name="Zhan D.L."/>
            <person name="Shen Y.T."/>
            <person name="Niu Q.F."/>
            <person name="Chang L."/>
            <person name="Qiu J."/>
            <person name="Zhao L."/>
            <person name="Xie H.B."/>
            <person name="Fu W.Y."/>
            <person name="Jin J."/>
            <person name="Li X.W."/>
            <person name="Jiao Y."/>
            <person name="Zhou C.C."/>
            <person name="Tu T."/>
            <person name="Chai C.Y."/>
            <person name="Gao J.L."/>
            <person name="Fan L.J."/>
            <person name="van de Weg E."/>
            <person name="Wang J.Y."/>
            <person name="Gao Z.S."/>
        </authorList>
    </citation>
    <scope>NUCLEOTIDE SEQUENCE [LARGE SCALE GENOMIC DNA]</scope>
    <source>
        <tissue evidence="1">Leaves</tissue>
    </source>
</reference>
<dbReference type="EMBL" id="RXIC02000023">
    <property type="protein sequence ID" value="KAB1214503.1"/>
    <property type="molecule type" value="Genomic_DNA"/>
</dbReference>
<evidence type="ECO:0000313" key="1">
    <source>
        <dbReference type="EMBL" id="KAB1214503.1"/>
    </source>
</evidence>
<organism evidence="1 2">
    <name type="scientific">Morella rubra</name>
    <name type="common">Chinese bayberry</name>
    <dbReference type="NCBI Taxonomy" id="262757"/>
    <lineage>
        <taxon>Eukaryota</taxon>
        <taxon>Viridiplantae</taxon>
        <taxon>Streptophyta</taxon>
        <taxon>Embryophyta</taxon>
        <taxon>Tracheophyta</taxon>
        <taxon>Spermatophyta</taxon>
        <taxon>Magnoliopsida</taxon>
        <taxon>eudicotyledons</taxon>
        <taxon>Gunneridae</taxon>
        <taxon>Pentapetalae</taxon>
        <taxon>rosids</taxon>
        <taxon>fabids</taxon>
        <taxon>Fagales</taxon>
        <taxon>Myricaceae</taxon>
        <taxon>Morella</taxon>
    </lineage>
</organism>
<protein>
    <submittedName>
        <fullName evidence="1">Uncharacterized protein</fullName>
    </submittedName>
</protein>
<evidence type="ECO:0000313" key="2">
    <source>
        <dbReference type="Proteomes" id="UP000516437"/>
    </source>
</evidence>
<sequence>MVFNQDSFSYGCSDIYLLGGGGPRSYCFGLEEDKGYFETLLDNNLPQGFNANLESSPSSPVLQGVNKELGTNMCSSQNCSNDGFLAQAGLSSVESPAATTGRRKRRRIRMRKNWRIRG</sequence>
<comment type="caution">
    <text evidence="1">The sequence shown here is derived from an EMBL/GenBank/DDBJ whole genome shotgun (WGS) entry which is preliminary data.</text>
</comment>
<name>A0A6A1VP39_9ROSI</name>
<keyword evidence="2" id="KW-1185">Reference proteome</keyword>